<dbReference type="Proteomes" id="UP000001409">
    <property type="component" value="Chromosome"/>
</dbReference>
<evidence type="ECO:0000259" key="4">
    <source>
        <dbReference type="Pfam" id="PF00849"/>
    </source>
</evidence>
<dbReference type="KEGG" id="cef:CE2793"/>
<keyword evidence="6" id="KW-1185">Reference proteome</keyword>
<dbReference type="InterPro" id="IPR050188">
    <property type="entry name" value="RluA_PseudoU_synthase"/>
</dbReference>
<dbReference type="GO" id="GO:0000455">
    <property type="term" value="P:enzyme-directed rRNA pseudouridine synthesis"/>
    <property type="evidence" value="ECO:0007669"/>
    <property type="project" value="TreeGrafter"/>
</dbReference>
<dbReference type="InterPro" id="IPR006224">
    <property type="entry name" value="PsdUridine_synth_RluA-like_CS"/>
</dbReference>
<dbReference type="PROSITE" id="PS01129">
    <property type="entry name" value="PSI_RLU"/>
    <property type="match status" value="1"/>
</dbReference>
<accession>Q8FLR7</accession>
<feature type="domain" description="Pseudouridine synthase RsuA/RluA-like" evidence="4">
    <location>
        <begin position="120"/>
        <end position="284"/>
    </location>
</feature>
<dbReference type="GO" id="GO:0009982">
    <property type="term" value="F:pseudouridine synthase activity"/>
    <property type="evidence" value="ECO:0007669"/>
    <property type="project" value="InterPro"/>
</dbReference>
<dbReference type="PANTHER" id="PTHR21600:SF84">
    <property type="entry name" value="PSEUDOURIDINE SYNTHASE RSUA_RLUA-LIKE DOMAIN-CONTAINING PROTEIN"/>
    <property type="match status" value="1"/>
</dbReference>
<dbReference type="InterPro" id="IPR006145">
    <property type="entry name" value="PsdUridine_synth_RsuA/RluA"/>
</dbReference>
<evidence type="ECO:0000313" key="5">
    <source>
        <dbReference type="EMBL" id="BAC19603.1"/>
    </source>
</evidence>
<evidence type="ECO:0000256" key="1">
    <source>
        <dbReference type="ARBA" id="ARBA00000073"/>
    </source>
</evidence>
<dbReference type="GO" id="GO:0003723">
    <property type="term" value="F:RNA binding"/>
    <property type="evidence" value="ECO:0007669"/>
    <property type="project" value="InterPro"/>
</dbReference>
<dbReference type="HOGENOM" id="CLU_016902_0_0_11"/>
<evidence type="ECO:0000256" key="2">
    <source>
        <dbReference type="ARBA" id="ARBA00031870"/>
    </source>
</evidence>
<dbReference type="EMBL" id="BA000035">
    <property type="protein sequence ID" value="BAC19603.1"/>
    <property type="molecule type" value="Genomic_DNA"/>
</dbReference>
<dbReference type="InterPro" id="IPR020103">
    <property type="entry name" value="PsdUridine_synth_cat_dom_sf"/>
</dbReference>
<dbReference type="AlphaFoldDB" id="Q8FLR7"/>
<dbReference type="SUPFAM" id="SSF55120">
    <property type="entry name" value="Pseudouridine synthase"/>
    <property type="match status" value="1"/>
</dbReference>
<proteinExistence type="predicted"/>
<evidence type="ECO:0000313" key="6">
    <source>
        <dbReference type="Proteomes" id="UP000001409"/>
    </source>
</evidence>
<reference evidence="5 6" key="1">
    <citation type="journal article" date="2003" name="Genome Res.">
        <title>Comparative complete genome sequence analysis of the amino acid replacements responsible for the thermostability of Corynebacterium efficiens.</title>
        <authorList>
            <person name="Nishio Y."/>
            <person name="Nakamura Y."/>
            <person name="Kawarabayasi Y."/>
            <person name="Usuda Y."/>
            <person name="Kimura E."/>
            <person name="Sugimoto S."/>
            <person name="Matsui K."/>
            <person name="Yamagishi A."/>
            <person name="Kikuchi H."/>
            <person name="Ikeo K."/>
            <person name="Gojobori T."/>
        </authorList>
    </citation>
    <scope>NUCLEOTIDE SEQUENCE [LARGE SCALE GENOMIC DNA]</scope>
    <source>
        <strain evidence="6">DSM 44549 / YS-314 / AJ 12310 / JCM 11189 / NBRC 100395</strain>
    </source>
</reference>
<protein>
    <recommendedName>
        <fullName evidence="2">RNA pseudouridylate synthase</fullName>
    </recommendedName>
    <alternativeName>
        <fullName evidence="3">RNA-uridine isomerase</fullName>
    </alternativeName>
</protein>
<dbReference type="Pfam" id="PF00849">
    <property type="entry name" value="PseudoU_synth_2"/>
    <property type="match status" value="1"/>
</dbReference>
<dbReference type="GO" id="GO:0140098">
    <property type="term" value="F:catalytic activity, acting on RNA"/>
    <property type="evidence" value="ECO:0007669"/>
    <property type="project" value="UniProtKB-ARBA"/>
</dbReference>
<dbReference type="PANTHER" id="PTHR21600">
    <property type="entry name" value="MITOCHONDRIAL RNA PSEUDOURIDINE SYNTHASE"/>
    <property type="match status" value="1"/>
</dbReference>
<comment type="catalytic activity">
    <reaction evidence="1">
        <text>a uridine in RNA = a pseudouridine in RNA</text>
        <dbReference type="Rhea" id="RHEA:48348"/>
        <dbReference type="Rhea" id="RHEA-COMP:12068"/>
        <dbReference type="Rhea" id="RHEA-COMP:12069"/>
        <dbReference type="ChEBI" id="CHEBI:65314"/>
        <dbReference type="ChEBI" id="CHEBI:65315"/>
    </reaction>
</comment>
<sequence>MMITLKSMSHRVVQKAKASPPLPIRGGLNPSRVILPRDAEPIPAGDFVEHLISSQRHRHPLDNARVLQERFDAGEVVNLWGRPYAPADIVQPGEDIWFYRMPAAERPIPYEILIIHEDEDLLVVDKPPYLATMPRGRHITETALVKMRVLTGHQELTPAHRLDRLTSGVLVMVKRPELRGMYQTLFARREATKTYEAIGDYRPELVPGDEPLIWESHIEKVRGQVQAYVTDEEPNTRTRVVSVTPVTDDEQAQLEALHGHLPRQGRYVLAPETGKTHQLRIHMRDAGVPILGDPLYPVLHAVDDEDYTTPMHLIARTLTFIDPQSGEERTFTSTRSMGSL</sequence>
<dbReference type="STRING" id="196164.gene:10743241"/>
<dbReference type="eggNOG" id="COG0564">
    <property type="taxonomic scope" value="Bacteria"/>
</dbReference>
<evidence type="ECO:0000256" key="3">
    <source>
        <dbReference type="ARBA" id="ARBA00033164"/>
    </source>
</evidence>
<name>Q8FLR7_COREF</name>
<organism evidence="5 6">
    <name type="scientific">Corynebacterium efficiens (strain DSM 44549 / YS-314 / AJ 12310 / JCM 11189 / NBRC 100395)</name>
    <dbReference type="NCBI Taxonomy" id="196164"/>
    <lineage>
        <taxon>Bacteria</taxon>
        <taxon>Bacillati</taxon>
        <taxon>Actinomycetota</taxon>
        <taxon>Actinomycetes</taxon>
        <taxon>Mycobacteriales</taxon>
        <taxon>Corynebacteriaceae</taxon>
        <taxon>Corynebacterium</taxon>
    </lineage>
</organism>
<dbReference type="Gene3D" id="3.30.2350.10">
    <property type="entry name" value="Pseudouridine synthase"/>
    <property type="match status" value="1"/>
</dbReference>